<dbReference type="EMBL" id="BRXE01000030">
    <property type="protein sequence ID" value="GLB83625.1"/>
    <property type="molecule type" value="Genomic_DNA"/>
</dbReference>
<organism evidence="3 4">
    <name type="scientific">Mycobacterium kiyosense</name>
    <dbReference type="NCBI Taxonomy" id="2871094"/>
    <lineage>
        <taxon>Bacteria</taxon>
        <taxon>Bacillati</taxon>
        <taxon>Actinomycetota</taxon>
        <taxon>Actinomycetes</taxon>
        <taxon>Mycobacteriales</taxon>
        <taxon>Mycobacteriaceae</taxon>
        <taxon>Mycobacterium</taxon>
    </lineage>
</organism>
<proteinExistence type="predicted"/>
<name>A0A9P3QAY5_9MYCO</name>
<dbReference type="Gene3D" id="1.20.1290.10">
    <property type="entry name" value="AhpD-like"/>
    <property type="match status" value="1"/>
</dbReference>
<feature type="domain" description="Carboxymuconolactone decarboxylase-like" evidence="1">
    <location>
        <begin position="176"/>
        <end position="248"/>
    </location>
</feature>
<dbReference type="GeneID" id="83631663"/>
<dbReference type="GO" id="GO:0051920">
    <property type="term" value="F:peroxiredoxin activity"/>
    <property type="evidence" value="ECO:0007669"/>
    <property type="project" value="InterPro"/>
</dbReference>
<comment type="caution">
    <text evidence="3">The sequence shown here is derived from an EMBL/GenBank/DDBJ whole genome shotgun (WGS) entry which is preliminary data.</text>
</comment>
<dbReference type="RefSeq" id="WP_236981565.1">
    <property type="nucleotide sequence ID" value="NZ_BRXE01000030.1"/>
</dbReference>
<dbReference type="InterPro" id="IPR052512">
    <property type="entry name" value="4CMD/NDH-1_regulator"/>
</dbReference>
<keyword evidence="4" id="KW-1185">Reference proteome</keyword>
<dbReference type="PANTHER" id="PTHR33570">
    <property type="entry name" value="4-CARBOXYMUCONOLACTONE DECARBOXYLASE FAMILY PROTEIN"/>
    <property type="match status" value="1"/>
</dbReference>
<reference evidence="3" key="1">
    <citation type="submission" date="2022-08" db="EMBL/GenBank/DDBJ databases">
        <title>Mycobacterium kiyosense sp. nov., scotochromogenic slow-glowing species isolated from respiratory specimens.</title>
        <authorList>
            <person name="Fukano H."/>
            <person name="Kazumi Y."/>
            <person name="Sakagami N."/>
            <person name="Ato M."/>
            <person name="Mitarai S."/>
            <person name="Hoshino Y."/>
        </authorList>
    </citation>
    <scope>NUCLEOTIDE SEQUENCE</scope>
    <source>
        <strain evidence="3">1413</strain>
        <strain evidence="2">SRL2020-028</strain>
    </source>
</reference>
<accession>A0A9P3QAY5</accession>
<dbReference type="EMBL" id="BRZI01000046">
    <property type="protein sequence ID" value="GLD32530.1"/>
    <property type="molecule type" value="Genomic_DNA"/>
</dbReference>
<evidence type="ECO:0000313" key="2">
    <source>
        <dbReference type="EMBL" id="GLB83625.1"/>
    </source>
</evidence>
<dbReference type="Pfam" id="PF02627">
    <property type="entry name" value="CMD"/>
    <property type="match status" value="1"/>
</dbReference>
<gene>
    <name evidence="3" type="primary">pcaC_4</name>
    <name evidence="2" type="synonym">pcaC_3</name>
    <name evidence="3" type="ORF">Mkiyose1413_44130</name>
    <name evidence="2" type="ORF">SRL2020028_28810</name>
</gene>
<dbReference type="Proteomes" id="UP001064782">
    <property type="component" value="Unassembled WGS sequence"/>
</dbReference>
<protein>
    <recommendedName>
        <fullName evidence="1">Carboxymuconolactone decarboxylase-like domain-containing protein</fullName>
    </recommendedName>
</protein>
<dbReference type="InterPro" id="IPR029032">
    <property type="entry name" value="AhpD-like"/>
</dbReference>
<dbReference type="SUPFAM" id="SSF69118">
    <property type="entry name" value="AhpD-like"/>
    <property type="match status" value="2"/>
</dbReference>
<dbReference type="AlphaFoldDB" id="A0A9P3QAY5"/>
<evidence type="ECO:0000259" key="1">
    <source>
        <dbReference type="Pfam" id="PF02627"/>
    </source>
</evidence>
<dbReference type="InterPro" id="IPR003779">
    <property type="entry name" value="CMD-like"/>
</dbReference>
<evidence type="ECO:0000313" key="3">
    <source>
        <dbReference type="EMBL" id="GLD32530.1"/>
    </source>
</evidence>
<sequence length="262" mass="29329">MAEWTTREERQAVARAEYEHIMTTPSPEPSGAYIESGVIGFVFGEMWRRGVLTPRDRRWITLTCVGLAGAVVPIETHVYAALKSGDVSYPEYDEFVLHFATQAGWPKASVLQMYGMMAAYKIQEESGQALGPNDFELWAEPVDDDVRRARGIAAYQQVHGALPPDASTAFQGCARLDYLYGEVWSRDKYLTRRDRRIISICSAASSAIDEEVREHLRAALELGDMTRKDLAELVIHFAVYQGWNLARRLDDLLVAVAGTAKP</sequence>
<dbReference type="PANTHER" id="PTHR33570:SF2">
    <property type="entry name" value="CARBOXYMUCONOLACTONE DECARBOXYLASE-LIKE DOMAIN-CONTAINING PROTEIN"/>
    <property type="match status" value="1"/>
</dbReference>
<evidence type="ECO:0000313" key="4">
    <source>
        <dbReference type="Proteomes" id="UP001064782"/>
    </source>
</evidence>
<dbReference type="Proteomes" id="UP001165663">
    <property type="component" value="Unassembled WGS sequence"/>
</dbReference>